<evidence type="ECO:0000313" key="28">
    <source>
        <dbReference type="EMBL" id="KAL2100594.1"/>
    </source>
</evidence>
<dbReference type="PANTHER" id="PTHR24411:SF31">
    <property type="entry name" value="ENDOPLASMIC RETICULUM MEMBRANE SENSOR NFE2L1"/>
    <property type="match status" value="1"/>
</dbReference>
<dbReference type="Proteomes" id="UP001591681">
    <property type="component" value="Unassembled WGS sequence"/>
</dbReference>
<keyword evidence="10" id="KW-0735">Signal-anchor</keyword>
<reference evidence="28 29" key="1">
    <citation type="submission" date="2024-09" db="EMBL/GenBank/DDBJ databases">
        <title>A chromosome-level genome assembly of Gray's grenadier anchovy, Coilia grayii.</title>
        <authorList>
            <person name="Fu Z."/>
        </authorList>
    </citation>
    <scope>NUCLEOTIDE SEQUENCE [LARGE SCALE GENOMIC DNA]</scope>
    <source>
        <strain evidence="28">G4</strain>
        <tissue evidence="28">Muscle</tissue>
    </source>
</reference>
<dbReference type="InterPro" id="IPR004826">
    <property type="entry name" value="bZIP_Maf"/>
</dbReference>
<dbReference type="InterPro" id="IPR047167">
    <property type="entry name" value="NFE2-like"/>
</dbReference>
<evidence type="ECO:0000256" key="21">
    <source>
        <dbReference type="ARBA" id="ARBA00023221"/>
    </source>
</evidence>
<dbReference type="GO" id="GO:0005634">
    <property type="term" value="C:nucleus"/>
    <property type="evidence" value="ECO:0007669"/>
    <property type="project" value="UniProtKB-SubCell"/>
</dbReference>
<feature type="domain" description="BZIP" evidence="27">
    <location>
        <begin position="637"/>
        <end position="700"/>
    </location>
</feature>
<dbReference type="PROSITE" id="PS00036">
    <property type="entry name" value="BZIP_BASIC"/>
    <property type="match status" value="1"/>
</dbReference>
<evidence type="ECO:0000256" key="7">
    <source>
        <dbReference type="ARBA" id="ARBA00022548"/>
    </source>
</evidence>
<dbReference type="InterPro" id="IPR008917">
    <property type="entry name" value="TF_DNA-bd_sf"/>
</dbReference>
<evidence type="ECO:0000256" key="24">
    <source>
        <dbReference type="ARBA" id="ARBA00031659"/>
    </source>
</evidence>
<dbReference type="Gene3D" id="1.10.880.10">
    <property type="entry name" value="Transcription factor, Skn-1-like, DNA-binding domain"/>
    <property type="match status" value="1"/>
</dbReference>
<accession>A0ABD1KNB7</accession>
<keyword evidence="11" id="KW-1133">Transmembrane helix</keyword>
<evidence type="ECO:0000256" key="23">
    <source>
        <dbReference type="ARBA" id="ARBA00030985"/>
    </source>
</evidence>
<feature type="compositionally biased region" description="Polar residues" evidence="26">
    <location>
        <begin position="465"/>
        <end position="475"/>
    </location>
</feature>
<keyword evidence="18" id="KW-0804">Transcription</keyword>
<dbReference type="GO" id="GO:0003677">
    <property type="term" value="F:DNA binding"/>
    <property type="evidence" value="ECO:0007669"/>
    <property type="project" value="UniProtKB-KW"/>
</dbReference>
<proteinExistence type="inferred from homology"/>
<keyword evidence="7" id="KW-0153">Cholesterol metabolism</keyword>
<evidence type="ECO:0000256" key="20">
    <source>
        <dbReference type="ARBA" id="ARBA00023180"/>
    </source>
</evidence>
<keyword evidence="17" id="KW-0010">Activator</keyword>
<dbReference type="PANTHER" id="PTHR24411">
    <property type="entry name" value="NUCLEAR FACTOR ERYTHROID 2-RELATED FACTOR"/>
    <property type="match status" value="1"/>
</dbReference>
<protein>
    <recommendedName>
        <fullName evidence="5">Endoplasmic reticulum membrane sensor NFE2L1</fullName>
    </recommendedName>
    <alternativeName>
        <fullName evidence="24">Nuclear factor erythroid 2-related factor 1</fullName>
    </alternativeName>
    <alternativeName>
        <fullName evidence="23">Nuclear factor, erythroid derived 2, like 1</fullName>
    </alternativeName>
</protein>
<gene>
    <name evidence="28" type="ORF">ACEWY4_002355</name>
</gene>
<feature type="region of interest" description="Disordered" evidence="26">
    <location>
        <begin position="103"/>
        <end position="140"/>
    </location>
</feature>
<dbReference type="GO" id="GO:0010468">
    <property type="term" value="P:regulation of gene expression"/>
    <property type="evidence" value="ECO:0007669"/>
    <property type="project" value="UniProtKB-ARBA"/>
</dbReference>
<keyword evidence="25" id="KW-0175">Coiled coil</keyword>
<dbReference type="GO" id="GO:0005789">
    <property type="term" value="C:endoplasmic reticulum membrane"/>
    <property type="evidence" value="ECO:0007669"/>
    <property type="project" value="UniProtKB-SubCell"/>
</dbReference>
<feature type="compositionally biased region" description="Gly residues" evidence="26">
    <location>
        <begin position="111"/>
        <end position="120"/>
    </location>
</feature>
<feature type="region of interest" description="Disordered" evidence="26">
    <location>
        <begin position="368"/>
        <end position="404"/>
    </location>
</feature>
<evidence type="ECO:0000256" key="25">
    <source>
        <dbReference type="SAM" id="Coils"/>
    </source>
</evidence>
<dbReference type="SMART" id="SM00338">
    <property type="entry name" value="BRLZ"/>
    <property type="match status" value="1"/>
</dbReference>
<keyword evidence="13" id="KW-0443">Lipid metabolism</keyword>
<comment type="subcellular location">
    <subcellularLocation>
        <location evidence="3">Endoplasmic reticulum membrane</location>
        <topology evidence="3">Single-pass type II membrane protein</topology>
    </subcellularLocation>
    <subcellularLocation>
        <location evidence="2">Endoplasmic reticulum membrane</location>
        <topology evidence="2">Single-pass type III membrane protein</topology>
    </subcellularLocation>
    <subcellularLocation>
        <location evidence="1">Nucleus</location>
    </subcellularLocation>
</comment>
<keyword evidence="14" id="KW-0446">Lipid-binding</keyword>
<dbReference type="AlphaFoldDB" id="A0ABD1KNB7"/>
<feature type="compositionally biased region" description="Polar residues" evidence="26">
    <location>
        <begin position="368"/>
        <end position="378"/>
    </location>
</feature>
<feature type="region of interest" description="Disordered" evidence="26">
    <location>
        <begin position="465"/>
        <end position="506"/>
    </location>
</feature>
<evidence type="ECO:0000256" key="4">
    <source>
        <dbReference type="ARBA" id="ARBA00008157"/>
    </source>
</evidence>
<comment type="caution">
    <text evidence="28">The sequence shown here is derived from an EMBL/GenBank/DDBJ whole genome shotgun (WGS) entry which is preliminary data.</text>
</comment>
<evidence type="ECO:0000256" key="11">
    <source>
        <dbReference type="ARBA" id="ARBA00022989"/>
    </source>
</evidence>
<keyword evidence="21" id="KW-0753">Steroid metabolism</keyword>
<keyword evidence="6" id="KW-0678">Repressor</keyword>
<feature type="compositionally biased region" description="Low complexity" evidence="26">
    <location>
        <begin position="479"/>
        <end position="506"/>
    </location>
</feature>
<dbReference type="PROSITE" id="PS50217">
    <property type="entry name" value="BZIP"/>
    <property type="match status" value="1"/>
</dbReference>
<keyword evidence="20" id="KW-0325">Glycoprotein</keyword>
<keyword evidence="19" id="KW-1207">Sterol metabolism</keyword>
<evidence type="ECO:0000256" key="6">
    <source>
        <dbReference type="ARBA" id="ARBA00022491"/>
    </source>
</evidence>
<keyword evidence="8" id="KW-0812">Transmembrane</keyword>
<evidence type="ECO:0000256" key="12">
    <source>
        <dbReference type="ARBA" id="ARBA00023015"/>
    </source>
</evidence>
<evidence type="ECO:0000256" key="17">
    <source>
        <dbReference type="ARBA" id="ARBA00023159"/>
    </source>
</evidence>
<organism evidence="28 29">
    <name type="scientific">Coilia grayii</name>
    <name type="common">Gray's grenadier anchovy</name>
    <dbReference type="NCBI Taxonomy" id="363190"/>
    <lineage>
        <taxon>Eukaryota</taxon>
        <taxon>Metazoa</taxon>
        <taxon>Chordata</taxon>
        <taxon>Craniata</taxon>
        <taxon>Vertebrata</taxon>
        <taxon>Euteleostomi</taxon>
        <taxon>Actinopterygii</taxon>
        <taxon>Neopterygii</taxon>
        <taxon>Teleostei</taxon>
        <taxon>Clupei</taxon>
        <taxon>Clupeiformes</taxon>
        <taxon>Clupeoidei</taxon>
        <taxon>Engraulidae</taxon>
        <taxon>Coilinae</taxon>
        <taxon>Coilia</taxon>
    </lineage>
</organism>
<dbReference type="SUPFAM" id="SSF47454">
    <property type="entry name" value="A DNA-binding domain in eukaryotic transcription factors"/>
    <property type="match status" value="1"/>
</dbReference>
<dbReference type="GO" id="GO:0008289">
    <property type="term" value="F:lipid binding"/>
    <property type="evidence" value="ECO:0007669"/>
    <property type="project" value="UniProtKB-KW"/>
</dbReference>
<keyword evidence="16" id="KW-0472">Membrane</keyword>
<evidence type="ECO:0000256" key="19">
    <source>
        <dbReference type="ARBA" id="ARBA00023166"/>
    </source>
</evidence>
<evidence type="ECO:0000313" key="29">
    <source>
        <dbReference type="Proteomes" id="UP001591681"/>
    </source>
</evidence>
<evidence type="ECO:0000256" key="18">
    <source>
        <dbReference type="ARBA" id="ARBA00023163"/>
    </source>
</evidence>
<keyword evidence="29" id="KW-1185">Reference proteome</keyword>
<evidence type="ECO:0000256" key="16">
    <source>
        <dbReference type="ARBA" id="ARBA00023136"/>
    </source>
</evidence>
<evidence type="ECO:0000256" key="5">
    <source>
        <dbReference type="ARBA" id="ARBA00020485"/>
    </source>
</evidence>
<dbReference type="EMBL" id="JBHFQA010000003">
    <property type="protein sequence ID" value="KAL2100594.1"/>
    <property type="molecule type" value="Genomic_DNA"/>
</dbReference>
<feature type="region of interest" description="Disordered" evidence="26">
    <location>
        <begin position="731"/>
        <end position="755"/>
    </location>
</feature>
<evidence type="ECO:0000256" key="22">
    <source>
        <dbReference type="ARBA" id="ARBA00023242"/>
    </source>
</evidence>
<evidence type="ECO:0000256" key="8">
    <source>
        <dbReference type="ARBA" id="ARBA00022692"/>
    </source>
</evidence>
<feature type="coiled-coil region" evidence="25">
    <location>
        <begin position="662"/>
        <end position="696"/>
    </location>
</feature>
<comment type="similarity">
    <text evidence="4">Belongs to the bZIP family. CNC subfamily.</text>
</comment>
<evidence type="ECO:0000256" key="3">
    <source>
        <dbReference type="ARBA" id="ARBA00004648"/>
    </source>
</evidence>
<evidence type="ECO:0000256" key="13">
    <source>
        <dbReference type="ARBA" id="ARBA00023098"/>
    </source>
</evidence>
<evidence type="ECO:0000256" key="14">
    <source>
        <dbReference type="ARBA" id="ARBA00023121"/>
    </source>
</evidence>
<dbReference type="InterPro" id="IPR004827">
    <property type="entry name" value="bZIP"/>
</dbReference>
<evidence type="ECO:0000259" key="27">
    <source>
        <dbReference type="PROSITE" id="PS50217"/>
    </source>
</evidence>
<name>A0ABD1KNB7_9TELE</name>
<evidence type="ECO:0000256" key="10">
    <source>
        <dbReference type="ARBA" id="ARBA00022968"/>
    </source>
</evidence>
<evidence type="ECO:0000256" key="2">
    <source>
        <dbReference type="ARBA" id="ARBA00004643"/>
    </source>
</evidence>
<keyword evidence="15" id="KW-0238">DNA-binding</keyword>
<evidence type="ECO:0000256" key="26">
    <source>
        <dbReference type="SAM" id="MobiDB-lite"/>
    </source>
</evidence>
<keyword evidence="22" id="KW-0539">Nucleus</keyword>
<dbReference type="GO" id="GO:0008203">
    <property type="term" value="P:cholesterol metabolic process"/>
    <property type="evidence" value="ECO:0007669"/>
    <property type="project" value="UniProtKB-KW"/>
</dbReference>
<keyword evidence="12" id="KW-0805">Transcription regulation</keyword>
<feature type="compositionally biased region" description="Basic residues" evidence="26">
    <location>
        <begin position="745"/>
        <end position="755"/>
    </location>
</feature>
<dbReference type="Pfam" id="PF03131">
    <property type="entry name" value="bZIP_Maf"/>
    <property type="match status" value="1"/>
</dbReference>
<keyword evidence="9" id="KW-0256">Endoplasmic reticulum</keyword>
<evidence type="ECO:0000256" key="1">
    <source>
        <dbReference type="ARBA" id="ARBA00004123"/>
    </source>
</evidence>
<sequence>MYLKKYLTEGLIQVAILLSLCGVRVDVDPYLPPLREIILGQSSALTQTQFHNLRNSLEGQGVHPKSVDLDGFFTTRRLLSWVRALDRLQLPTTEVEAWLVHREPEPLGPGPASGQGGQLEGDGSRDDPGDISGLGLRIGGSGGGGLEDGGIGELGYGQVAVGNNTPLGAAALLPRGEQQEGGGDVITEDDELSLLWQQETGPDRQSEGPGYRNHQQQLEPLLSSFGDDDDGANRLHADMWTAGGPYYARQDPPFGADGQQHPDPELMGLEEDVPFSAPRPLLSPLIPPGDPSLDLEQQWQDLFAIMEPQDMELDEAGPDLSLSSFDHAVCPGDDLLHQDASLHQALVTRPLDPLDGLSHLDAAQTSALHPYSGDSQHSPFGFSSPDVAELLSPPELPDTAGDSSDLVDPALLAGLLEEPASAAPFAPLLEEAMLDEISLMDLALEEGFSPAQLCQLEEQLEDSDSGLSLNFSHSPVSPAGSEASCLSSDSSSSSASSLSSTGSLSEEGAVGYDRRYEGMEDSEEGAFGGHVAETNKMCRASYTEPSRFQRLPWLDDVSHDHTYNQPLSSRRHQQKAKKGCVERSPEVAIQDKFATRDERRARAMRIPFSNDHIINLPVEEFNELLTRHKLSEAQLTLIRDIRRRGKNKMAAQNCRRRKLDVVVGLERNVEGLRRHRARLLREKAELCHSLREMKQRISSLYQEVFPRLRDCEDRPYSDQEYSLQFNADSRVALSPHHTNTNSRCKPSKKQKDKRK</sequence>
<evidence type="ECO:0000256" key="15">
    <source>
        <dbReference type="ARBA" id="ARBA00023125"/>
    </source>
</evidence>
<evidence type="ECO:0000256" key="9">
    <source>
        <dbReference type="ARBA" id="ARBA00022824"/>
    </source>
</evidence>